<dbReference type="Proteomes" id="UP001153269">
    <property type="component" value="Unassembled WGS sequence"/>
</dbReference>
<evidence type="ECO:0000256" key="1">
    <source>
        <dbReference type="SAM" id="MobiDB-lite"/>
    </source>
</evidence>
<evidence type="ECO:0000313" key="3">
    <source>
        <dbReference type="Proteomes" id="UP001153269"/>
    </source>
</evidence>
<dbReference type="EMBL" id="CADEAL010000708">
    <property type="protein sequence ID" value="CAB1424144.1"/>
    <property type="molecule type" value="Genomic_DNA"/>
</dbReference>
<keyword evidence="3" id="KW-1185">Reference proteome</keyword>
<dbReference type="AlphaFoldDB" id="A0A9N7YH96"/>
<organism evidence="2 3">
    <name type="scientific">Pleuronectes platessa</name>
    <name type="common">European plaice</name>
    <dbReference type="NCBI Taxonomy" id="8262"/>
    <lineage>
        <taxon>Eukaryota</taxon>
        <taxon>Metazoa</taxon>
        <taxon>Chordata</taxon>
        <taxon>Craniata</taxon>
        <taxon>Vertebrata</taxon>
        <taxon>Euteleostomi</taxon>
        <taxon>Actinopterygii</taxon>
        <taxon>Neopterygii</taxon>
        <taxon>Teleostei</taxon>
        <taxon>Neoteleostei</taxon>
        <taxon>Acanthomorphata</taxon>
        <taxon>Carangaria</taxon>
        <taxon>Pleuronectiformes</taxon>
        <taxon>Pleuronectoidei</taxon>
        <taxon>Pleuronectidae</taxon>
        <taxon>Pleuronectes</taxon>
    </lineage>
</organism>
<proteinExistence type="predicted"/>
<evidence type="ECO:0000313" key="2">
    <source>
        <dbReference type="EMBL" id="CAB1424144.1"/>
    </source>
</evidence>
<protein>
    <submittedName>
        <fullName evidence="2">Uncharacterized protein</fullName>
    </submittedName>
</protein>
<name>A0A9N7YH96_PLEPL</name>
<comment type="caution">
    <text evidence="2">The sequence shown here is derived from an EMBL/GenBank/DDBJ whole genome shotgun (WGS) entry which is preliminary data.</text>
</comment>
<gene>
    <name evidence="2" type="ORF">PLEPLA_LOCUS12065</name>
</gene>
<accession>A0A9N7YH96</accession>
<feature type="compositionally biased region" description="Basic and acidic residues" evidence="1">
    <location>
        <begin position="128"/>
        <end position="145"/>
    </location>
</feature>
<sequence length="152" mass="16433">MLYGSSSQGEGSMCEDSPSTVRLQAAECPPTTNLPASPILSQAPPTFHLPRFRGASKRGELNQTSCTGRSACFTDRRTCFLSFSPRTSLAAHSIQNSSLNGVKVTRNGVALVTTATTATQLLPGQRAGNDKKKERERLKEGEEKKKKVFVCK</sequence>
<feature type="compositionally biased region" description="Polar residues" evidence="1">
    <location>
        <begin position="1"/>
        <end position="10"/>
    </location>
</feature>
<feature type="region of interest" description="Disordered" evidence="1">
    <location>
        <begin position="1"/>
        <end position="60"/>
    </location>
</feature>
<feature type="region of interest" description="Disordered" evidence="1">
    <location>
        <begin position="124"/>
        <end position="152"/>
    </location>
</feature>
<reference evidence="2" key="1">
    <citation type="submission" date="2020-03" db="EMBL/GenBank/DDBJ databases">
        <authorList>
            <person name="Weist P."/>
        </authorList>
    </citation>
    <scope>NUCLEOTIDE SEQUENCE</scope>
</reference>
<feature type="compositionally biased region" description="Polar residues" evidence="1">
    <location>
        <begin position="30"/>
        <end position="44"/>
    </location>
</feature>